<reference evidence="1" key="1">
    <citation type="submission" date="2023-02" db="EMBL/GenBank/DDBJ databases">
        <authorList>
            <person name="Rihtman B."/>
        </authorList>
    </citation>
    <scope>NUCLEOTIDE SEQUENCE</scope>
</reference>
<accession>A0AAF0FKZ5</accession>
<organism evidence="1 2">
    <name type="scientific">Paracoccus phage ParMal1</name>
    <dbReference type="NCBI Taxonomy" id="3032416"/>
    <lineage>
        <taxon>Viruses</taxon>
        <taxon>Duplodnaviria</taxon>
        <taxon>Heunggongvirae</taxon>
        <taxon>Uroviricota</taxon>
        <taxon>Caudoviricetes</taxon>
        <taxon>Autographivirales</taxon>
        <taxon>Autographivirales incertae sedis</taxon>
        <taxon>Mallvirus</taxon>
        <taxon>Mallvirus ParMal1</taxon>
    </lineage>
</organism>
<proteinExistence type="predicted"/>
<gene>
    <name evidence="1" type="ORF">ParaMal1_00014</name>
</gene>
<evidence type="ECO:0000313" key="2">
    <source>
        <dbReference type="Proteomes" id="UP001216172"/>
    </source>
</evidence>
<dbReference type="Proteomes" id="UP001216172">
    <property type="component" value="Segment"/>
</dbReference>
<dbReference type="EMBL" id="OQ376858">
    <property type="protein sequence ID" value="WFG40898.1"/>
    <property type="molecule type" value="Genomic_DNA"/>
</dbReference>
<keyword evidence="2" id="KW-1185">Reference proteome</keyword>
<evidence type="ECO:0000313" key="1">
    <source>
        <dbReference type="EMBL" id="WFG40898.1"/>
    </source>
</evidence>
<name>A0AAF0FKZ5_9CAUD</name>
<protein>
    <submittedName>
        <fullName evidence="1">Uncharacterized protein</fullName>
    </submittedName>
</protein>
<sequence>MTKITTNTLTGQVVTTGGWQLLPVSRTLGKFIVYVEGQEVYLYVGDTPVTNQSFKVPDGAALEWPATVHDVWIRGVDTSTVVYFIA</sequence>